<dbReference type="Proteomes" id="UP000789595">
    <property type="component" value="Unassembled WGS sequence"/>
</dbReference>
<gene>
    <name evidence="2" type="ORF">PECAL_4P02970</name>
</gene>
<comment type="caution">
    <text evidence="2">The sequence shown here is derived from an EMBL/GenBank/DDBJ whole genome shotgun (WGS) entry which is preliminary data.</text>
</comment>
<keyword evidence="3" id="KW-1185">Reference proteome</keyword>
<feature type="region of interest" description="Disordered" evidence="1">
    <location>
        <begin position="1"/>
        <end position="118"/>
    </location>
</feature>
<feature type="region of interest" description="Disordered" evidence="1">
    <location>
        <begin position="165"/>
        <end position="199"/>
    </location>
</feature>
<sequence length="445" mass="47995">MAHDTSSSSSRKPLAQQDTSAHDTSSSSRKQLSQQDTASSTASHLRDVATEEGLNTTESSGFDTSGASFLGPLGIGPFESSSEGAVVAPPKQRTFSETGEVSPARKQRPPQPPARRDCPAMTLERSTIFGFREEKDKYSMRKHGSCSSFDRQSFDHSGHSLFGVESVASDTDGSPIKDKDGVRPAPSMSSPLTVPEESPSPTALAALAAPRHPSRVIAFAAVGAACAAEFALRWGAADAYPRDVALRASGALWCLAALAAARTLLPTQHCCRARAPGAIIQDVSKSDDATKAFVSDVSSRCVNLIAWMDIVPRVTTDLDFMDAYLEDTLPALAKDAVGRPLPKLLYWLLDARGKIDSLYDKGKDAEPVQALLAVGKTLMHGCPLIMWENDTSVPKLIRDHLGPTDDPAFLEAYKYKKLERGEDPVQRVLFEHSLTYQGLSYNKQD</sequence>
<feature type="compositionally biased region" description="Polar residues" evidence="1">
    <location>
        <begin position="1"/>
        <end position="43"/>
    </location>
</feature>
<organism evidence="2 3">
    <name type="scientific">Pelagomonas calceolata</name>
    <dbReference type="NCBI Taxonomy" id="35677"/>
    <lineage>
        <taxon>Eukaryota</taxon>
        <taxon>Sar</taxon>
        <taxon>Stramenopiles</taxon>
        <taxon>Ochrophyta</taxon>
        <taxon>Pelagophyceae</taxon>
        <taxon>Pelagomonadales</taxon>
        <taxon>Pelagomonadaceae</taxon>
        <taxon>Pelagomonas</taxon>
    </lineage>
</organism>
<dbReference type="AlphaFoldDB" id="A0A8J2SSZ8"/>
<evidence type="ECO:0000313" key="3">
    <source>
        <dbReference type="Proteomes" id="UP000789595"/>
    </source>
</evidence>
<evidence type="ECO:0000256" key="1">
    <source>
        <dbReference type="SAM" id="MobiDB-lite"/>
    </source>
</evidence>
<feature type="compositionally biased region" description="Polar residues" evidence="1">
    <location>
        <begin position="53"/>
        <end position="67"/>
    </location>
</feature>
<proteinExistence type="predicted"/>
<reference evidence="2" key="1">
    <citation type="submission" date="2021-11" db="EMBL/GenBank/DDBJ databases">
        <authorList>
            <consortium name="Genoscope - CEA"/>
            <person name="William W."/>
        </authorList>
    </citation>
    <scope>NUCLEOTIDE SEQUENCE</scope>
</reference>
<name>A0A8J2SSZ8_9STRA</name>
<protein>
    <submittedName>
        <fullName evidence="2">Uncharacterized protein</fullName>
    </submittedName>
</protein>
<accession>A0A8J2SSZ8</accession>
<dbReference type="EMBL" id="CAKKNE010000004">
    <property type="protein sequence ID" value="CAH0373122.1"/>
    <property type="molecule type" value="Genomic_DNA"/>
</dbReference>
<evidence type="ECO:0000313" key="2">
    <source>
        <dbReference type="EMBL" id="CAH0373122.1"/>
    </source>
</evidence>